<sequence length="370" mass="41478">MKSFATLLAFVLALGVSVDAIPAPPSNKEDPSVGRCKKPVIRKEWRTLSNKEKDNFLKAVNCLHKQKKAKTTKFYPGATTRFEDFIAEHKQQTPYIHLVGHFLPWHRLFIAEFENTIRKECKYDGGVPYWDYTKDSEDIALAPVFADSHGFGGNGTPPPGTSPEPFVPYCVTTGPFANWTLNIGPGVSQERLAEPRCLSRSIWKDIATVWMAPEIEAEIKRQTYFGAMTRSLEGEPTFEEVGMHGAGHFVVGGTSSDVFTSNTEPIFYLHHANLDRIWWEWQQTNYADRLWDISGSIIPRRPDVFEGGDYSNLPSGNVTLDFPLSMGKLNTGKDGNVKIKQIMDVFGGKKDKKDKDAGVLCYNYDSTPDA</sequence>
<keyword evidence="2" id="KW-0186">Copper</keyword>
<dbReference type="Pfam" id="PF00264">
    <property type="entry name" value="Tyrosinase"/>
    <property type="match status" value="1"/>
</dbReference>
<dbReference type="InterPro" id="IPR050316">
    <property type="entry name" value="Tyrosinase/Hemocyanin"/>
</dbReference>
<dbReference type="PANTHER" id="PTHR11474">
    <property type="entry name" value="TYROSINASE FAMILY MEMBER"/>
    <property type="match status" value="1"/>
</dbReference>
<dbReference type="OrthoDB" id="6132182at2759"/>
<proteinExistence type="predicted"/>
<evidence type="ECO:0000313" key="6">
    <source>
        <dbReference type="Proteomes" id="UP000275078"/>
    </source>
</evidence>
<accession>A0A3N4IQ59</accession>
<dbReference type="SUPFAM" id="SSF48056">
    <property type="entry name" value="Di-copper centre-containing domain"/>
    <property type="match status" value="1"/>
</dbReference>
<keyword evidence="6" id="KW-1185">Reference proteome</keyword>
<dbReference type="GO" id="GO:0046872">
    <property type="term" value="F:metal ion binding"/>
    <property type="evidence" value="ECO:0007669"/>
    <property type="project" value="UniProtKB-KW"/>
</dbReference>
<evidence type="ECO:0000256" key="1">
    <source>
        <dbReference type="ARBA" id="ARBA00022723"/>
    </source>
</evidence>
<dbReference type="Gene3D" id="1.10.1280.10">
    <property type="entry name" value="Di-copper center containing domain from catechol oxidase"/>
    <property type="match status" value="1"/>
</dbReference>
<evidence type="ECO:0000256" key="3">
    <source>
        <dbReference type="SAM" id="SignalP"/>
    </source>
</evidence>
<evidence type="ECO:0000259" key="4">
    <source>
        <dbReference type="Pfam" id="PF00264"/>
    </source>
</evidence>
<organism evidence="5 6">
    <name type="scientific">Ascobolus immersus RN42</name>
    <dbReference type="NCBI Taxonomy" id="1160509"/>
    <lineage>
        <taxon>Eukaryota</taxon>
        <taxon>Fungi</taxon>
        <taxon>Dikarya</taxon>
        <taxon>Ascomycota</taxon>
        <taxon>Pezizomycotina</taxon>
        <taxon>Pezizomycetes</taxon>
        <taxon>Pezizales</taxon>
        <taxon>Ascobolaceae</taxon>
        <taxon>Ascobolus</taxon>
    </lineage>
</organism>
<reference evidence="5 6" key="1">
    <citation type="journal article" date="2018" name="Nat. Ecol. Evol.">
        <title>Pezizomycetes genomes reveal the molecular basis of ectomycorrhizal truffle lifestyle.</title>
        <authorList>
            <person name="Murat C."/>
            <person name="Payen T."/>
            <person name="Noel B."/>
            <person name="Kuo A."/>
            <person name="Morin E."/>
            <person name="Chen J."/>
            <person name="Kohler A."/>
            <person name="Krizsan K."/>
            <person name="Balestrini R."/>
            <person name="Da Silva C."/>
            <person name="Montanini B."/>
            <person name="Hainaut M."/>
            <person name="Levati E."/>
            <person name="Barry K.W."/>
            <person name="Belfiori B."/>
            <person name="Cichocki N."/>
            <person name="Clum A."/>
            <person name="Dockter R.B."/>
            <person name="Fauchery L."/>
            <person name="Guy J."/>
            <person name="Iotti M."/>
            <person name="Le Tacon F."/>
            <person name="Lindquist E.A."/>
            <person name="Lipzen A."/>
            <person name="Malagnac F."/>
            <person name="Mello A."/>
            <person name="Molinier V."/>
            <person name="Miyauchi S."/>
            <person name="Poulain J."/>
            <person name="Riccioni C."/>
            <person name="Rubini A."/>
            <person name="Sitrit Y."/>
            <person name="Splivallo R."/>
            <person name="Traeger S."/>
            <person name="Wang M."/>
            <person name="Zifcakova L."/>
            <person name="Wipf D."/>
            <person name="Zambonelli A."/>
            <person name="Paolocci F."/>
            <person name="Nowrousian M."/>
            <person name="Ottonello S."/>
            <person name="Baldrian P."/>
            <person name="Spatafora J.W."/>
            <person name="Henrissat B."/>
            <person name="Nagy L.G."/>
            <person name="Aury J.M."/>
            <person name="Wincker P."/>
            <person name="Grigoriev I.V."/>
            <person name="Bonfante P."/>
            <person name="Martin F.M."/>
        </authorList>
    </citation>
    <scope>NUCLEOTIDE SEQUENCE [LARGE SCALE GENOMIC DNA]</scope>
    <source>
        <strain evidence="5 6">RN42</strain>
    </source>
</reference>
<feature type="domain" description="Tyrosinase copper-binding" evidence="4">
    <location>
        <begin position="80"/>
        <end position="283"/>
    </location>
</feature>
<dbReference type="InterPro" id="IPR002227">
    <property type="entry name" value="Tyrosinase_Cu-bd"/>
</dbReference>
<keyword evidence="1" id="KW-0479">Metal-binding</keyword>
<name>A0A3N4IQ59_ASCIM</name>
<gene>
    <name evidence="5" type="ORF">BJ508DRAFT_5474</name>
</gene>
<dbReference type="Proteomes" id="UP000275078">
    <property type="component" value="Unassembled WGS sequence"/>
</dbReference>
<dbReference type="PANTHER" id="PTHR11474:SF126">
    <property type="entry name" value="TYROSINASE-LIKE PROTEIN TYR-1-RELATED"/>
    <property type="match status" value="1"/>
</dbReference>
<keyword evidence="3" id="KW-0732">Signal</keyword>
<dbReference type="PRINTS" id="PR00092">
    <property type="entry name" value="TYROSINASE"/>
</dbReference>
<dbReference type="GO" id="GO:0016491">
    <property type="term" value="F:oxidoreductase activity"/>
    <property type="evidence" value="ECO:0007669"/>
    <property type="project" value="InterPro"/>
</dbReference>
<evidence type="ECO:0000256" key="2">
    <source>
        <dbReference type="ARBA" id="ARBA00023008"/>
    </source>
</evidence>
<dbReference type="AlphaFoldDB" id="A0A3N4IQ59"/>
<dbReference type="InterPro" id="IPR008922">
    <property type="entry name" value="Di-copper_centre_dom_sf"/>
</dbReference>
<evidence type="ECO:0000313" key="5">
    <source>
        <dbReference type="EMBL" id="RPA88302.1"/>
    </source>
</evidence>
<dbReference type="EMBL" id="ML119645">
    <property type="protein sequence ID" value="RPA88302.1"/>
    <property type="molecule type" value="Genomic_DNA"/>
</dbReference>
<dbReference type="STRING" id="1160509.A0A3N4IQ59"/>
<feature type="signal peptide" evidence="3">
    <location>
        <begin position="1"/>
        <end position="20"/>
    </location>
</feature>
<feature type="chain" id="PRO_5018081303" evidence="3">
    <location>
        <begin position="21"/>
        <end position="370"/>
    </location>
</feature>
<protein>
    <submittedName>
        <fullName evidence="5">Di-copper centre-containing protein</fullName>
    </submittedName>
</protein>